<reference evidence="3 4" key="2">
    <citation type="submission" date="2024-05" db="EMBL/GenBank/DDBJ databases">
        <authorList>
            <person name="Chen Y."/>
            <person name="Shah S."/>
            <person name="Dougan E. K."/>
            <person name="Thang M."/>
            <person name="Chan C."/>
        </authorList>
    </citation>
    <scope>NUCLEOTIDE SEQUENCE [LARGE SCALE GENOMIC DNA]</scope>
</reference>
<keyword evidence="3" id="KW-0808">Transferase</keyword>
<dbReference type="OrthoDB" id="433367at2759"/>
<evidence type="ECO:0000313" key="3">
    <source>
        <dbReference type="EMBL" id="CAL4802774.1"/>
    </source>
</evidence>
<proteinExistence type="predicted"/>
<gene>
    <name evidence="2" type="ORF">C1SCF055_LOCUS40288</name>
</gene>
<dbReference type="EMBL" id="CAMXCT010006532">
    <property type="protein sequence ID" value="CAI4015462.1"/>
    <property type="molecule type" value="Genomic_DNA"/>
</dbReference>
<feature type="chain" id="PRO_5043272995" evidence="1">
    <location>
        <begin position="20"/>
        <end position="1065"/>
    </location>
</feature>
<evidence type="ECO:0000313" key="2">
    <source>
        <dbReference type="EMBL" id="CAI4015462.1"/>
    </source>
</evidence>
<reference evidence="2" key="1">
    <citation type="submission" date="2022-10" db="EMBL/GenBank/DDBJ databases">
        <authorList>
            <person name="Chen Y."/>
            <person name="Dougan E. K."/>
            <person name="Chan C."/>
            <person name="Rhodes N."/>
            <person name="Thang M."/>
        </authorList>
    </citation>
    <scope>NUCLEOTIDE SEQUENCE</scope>
</reference>
<sequence>MQVMLWLLTVATHVVLLAARRTSQADVMETDILDTDQACCCKEALCDVNDTEEIYSPNQGICCKFKSRKCGHIFSFSKFDAKAPDQSFCQKAHHVEYQIPPRSPQGQVIATSDLKPGHPAHTVQNYCDLSSHEEAVGDEASVADEEKTVGSRKGLMQSMVNEITSNSIDVMAKEIFSIYVCTRWAPDSEFLQILQNEISTEQLPNMEPGKLYSTGRFIPLRCSENFQVFSHVALGETSFENFEQQMKSLAEWYAAEKDGAVSDRLAKLTGLKEAKAFDLEAVVNATKTCTDKTGWSVSIHSASVAGLFANCQAVKWWLAKLRDWHRAMPFTSFMSPDEDAAKVAPKEKEQILMCFGKRVASQLHRREGGQHLMTDQNAIGCHGFWDMKQAGSMLARIVKLWRPPTCQLASMELDMKVKIMELMASMNSRLFDALPALLTEEISANSDFDGKALAASSLGVSLMRGMWQAISSSFSALRGHYTRLGQLLGNTVVKWAVCPLKNISTPEEVEKLDMALGTEDDLARYYAEIAYAKWTGHENLLPGEECEDGPLENTKACSLGIMQQDMPEPYKDEKFICPVRPLLPAKQQLEVLQKKKGWCPLRMNSEQMKGASWFYRGRTPQKTQYDMTENSPQKDFQAVRVMHFKSRQDSEFHLWRNFATISLQCTHEEMAETPRWCKDPQVHHSSSSTNAVLDSMGRAGRGTKRFVQQGLHKAGMAEEPHSNSAGGKAFGHWLYNRRKGAEAWIKDTTDAWFGKASDRYDKLRERSFLEIEAAELLHSLSFQRELESTGADSKRKQRYDRFASIAACKTMDPEMEFELKYEGIDDALQMARKAHQKFEKSIFGGPSFTVKLMGVGILQMSSFKSAWVDFHTLLQAGNEHWVATKNAMLGSLAGTISARGGESVRASDLMGFEATFHCGSRKEMHDLEPKEASAEKKATSSFSQCVIDGAKKNKELREASPAAPYLRDEVVVRVDFRSFEKCGLHLKPTSNGNETRNPVYETFQSISGCRSIEKPEKSEEYPQRIKDKVNSKGYRGLLLGSGMPDEMLFEIVIDPEDFLQEVPLE</sequence>
<evidence type="ECO:0000313" key="4">
    <source>
        <dbReference type="Proteomes" id="UP001152797"/>
    </source>
</evidence>
<keyword evidence="4" id="KW-1185">Reference proteome</keyword>
<keyword evidence="3" id="KW-0418">Kinase</keyword>
<accession>A0A9P1GLH1</accession>
<evidence type="ECO:0000256" key="1">
    <source>
        <dbReference type="SAM" id="SignalP"/>
    </source>
</evidence>
<keyword evidence="1" id="KW-0732">Signal</keyword>
<protein>
    <submittedName>
        <fullName evidence="3">Non-specific serine/threonine protein kinase</fullName>
    </submittedName>
</protein>
<dbReference type="AlphaFoldDB" id="A0A9P1GLH1"/>
<dbReference type="GO" id="GO:0004674">
    <property type="term" value="F:protein serine/threonine kinase activity"/>
    <property type="evidence" value="ECO:0007669"/>
    <property type="project" value="UniProtKB-KW"/>
</dbReference>
<comment type="caution">
    <text evidence="2">The sequence shown here is derived from an EMBL/GenBank/DDBJ whole genome shotgun (WGS) entry which is preliminary data.</text>
</comment>
<name>A0A9P1GLH1_9DINO</name>
<organism evidence="2">
    <name type="scientific">Cladocopium goreaui</name>
    <dbReference type="NCBI Taxonomy" id="2562237"/>
    <lineage>
        <taxon>Eukaryota</taxon>
        <taxon>Sar</taxon>
        <taxon>Alveolata</taxon>
        <taxon>Dinophyceae</taxon>
        <taxon>Suessiales</taxon>
        <taxon>Symbiodiniaceae</taxon>
        <taxon>Cladocopium</taxon>
    </lineage>
</organism>
<dbReference type="Proteomes" id="UP001152797">
    <property type="component" value="Unassembled WGS sequence"/>
</dbReference>
<dbReference type="EMBL" id="CAMXCT020006532">
    <property type="protein sequence ID" value="CAL1168837.1"/>
    <property type="molecule type" value="Genomic_DNA"/>
</dbReference>
<keyword evidence="3" id="KW-0723">Serine/threonine-protein kinase</keyword>
<feature type="signal peptide" evidence="1">
    <location>
        <begin position="1"/>
        <end position="19"/>
    </location>
</feature>
<dbReference type="EMBL" id="CAMXCT030006532">
    <property type="protein sequence ID" value="CAL4802774.1"/>
    <property type="molecule type" value="Genomic_DNA"/>
</dbReference>